<dbReference type="SUPFAM" id="SSF47413">
    <property type="entry name" value="lambda repressor-like DNA-binding domains"/>
    <property type="match status" value="1"/>
</dbReference>
<evidence type="ECO:0000313" key="2">
    <source>
        <dbReference type="EMBL" id="OEG12161.1"/>
    </source>
</evidence>
<dbReference type="OrthoDB" id="9805856at2"/>
<dbReference type="InterPro" id="IPR001387">
    <property type="entry name" value="Cro/C1-type_HTH"/>
</dbReference>
<evidence type="ECO:0000259" key="1">
    <source>
        <dbReference type="PROSITE" id="PS50943"/>
    </source>
</evidence>
<dbReference type="GO" id="GO:0003677">
    <property type="term" value="F:DNA binding"/>
    <property type="evidence" value="ECO:0007669"/>
    <property type="project" value="InterPro"/>
</dbReference>
<dbReference type="Gene3D" id="1.10.260.40">
    <property type="entry name" value="lambda repressor-like DNA-binding domains"/>
    <property type="match status" value="1"/>
</dbReference>
<dbReference type="Pfam" id="PF01381">
    <property type="entry name" value="HTH_3"/>
    <property type="match status" value="1"/>
</dbReference>
<name>A0A1E5GHS2_9ENTE</name>
<dbReference type="RefSeq" id="WP_069645990.1">
    <property type="nucleotide sequence ID" value="NZ_MIJZ01000012.1"/>
</dbReference>
<dbReference type="EMBL" id="MIJZ01000012">
    <property type="protein sequence ID" value="OEG12161.1"/>
    <property type="molecule type" value="Genomic_DNA"/>
</dbReference>
<dbReference type="SMART" id="SM00530">
    <property type="entry name" value="HTH_XRE"/>
    <property type="match status" value="1"/>
</dbReference>
<gene>
    <name evidence="2" type="ORF">BCR21_07960</name>
</gene>
<comment type="caution">
    <text evidence="2">The sequence shown here is derived from an EMBL/GenBank/DDBJ whole genome shotgun (WGS) entry which is preliminary data.</text>
</comment>
<dbReference type="Proteomes" id="UP000094068">
    <property type="component" value="Unassembled WGS sequence"/>
</dbReference>
<accession>A0A1E5GHS2</accession>
<dbReference type="CDD" id="cd00093">
    <property type="entry name" value="HTH_XRE"/>
    <property type="match status" value="1"/>
</dbReference>
<proteinExistence type="predicted"/>
<dbReference type="STRING" id="903984.BCR21_07960"/>
<organism evidence="2 3">
    <name type="scientific">Enterococcus ureasiticus</name>
    <dbReference type="NCBI Taxonomy" id="903984"/>
    <lineage>
        <taxon>Bacteria</taxon>
        <taxon>Bacillati</taxon>
        <taxon>Bacillota</taxon>
        <taxon>Bacilli</taxon>
        <taxon>Lactobacillales</taxon>
        <taxon>Enterococcaceae</taxon>
        <taxon>Enterococcus</taxon>
    </lineage>
</organism>
<reference evidence="3" key="1">
    <citation type="submission" date="2016-09" db="EMBL/GenBank/DDBJ databases">
        <authorList>
            <person name="Gulvik C.A."/>
        </authorList>
    </citation>
    <scope>NUCLEOTIDE SEQUENCE [LARGE SCALE GENOMIC DNA]</scope>
    <source>
        <strain evidence="3">DSM 23328</strain>
    </source>
</reference>
<feature type="domain" description="HTH cro/C1-type" evidence="1">
    <location>
        <begin position="7"/>
        <end position="61"/>
    </location>
</feature>
<keyword evidence="3" id="KW-1185">Reference proteome</keyword>
<sequence length="77" mass="9076">MHYIKRIRELREDNDYTQREVAALLSVGQRTYADYEYGKTRIPLGSMIILAKFYDVDMNYICGISHVKNSFPKKKLV</sequence>
<evidence type="ECO:0000313" key="3">
    <source>
        <dbReference type="Proteomes" id="UP000094068"/>
    </source>
</evidence>
<dbReference type="AlphaFoldDB" id="A0A1E5GHS2"/>
<dbReference type="InterPro" id="IPR010982">
    <property type="entry name" value="Lambda_DNA-bd_dom_sf"/>
</dbReference>
<protein>
    <submittedName>
        <fullName evidence="2">Transcriptional regulator</fullName>
    </submittedName>
</protein>
<dbReference type="PROSITE" id="PS50943">
    <property type="entry name" value="HTH_CROC1"/>
    <property type="match status" value="1"/>
</dbReference>